<dbReference type="SUPFAM" id="SSF55957">
    <property type="entry name" value="Phosphoglucomutase, C-terminal domain"/>
    <property type="match status" value="1"/>
</dbReference>
<evidence type="ECO:0000313" key="11">
    <source>
        <dbReference type="EMBL" id="MEX0469420.1"/>
    </source>
</evidence>
<comment type="caution">
    <text evidence="11">The sequence shown here is derived from an EMBL/GenBank/DDBJ whole genome shotgun (WGS) entry which is preliminary data.</text>
</comment>
<gene>
    <name evidence="11" type="ORF">V6X73_06755</name>
</gene>
<comment type="cofactor">
    <cofactor evidence="1">
        <name>Mg(2+)</name>
        <dbReference type="ChEBI" id="CHEBI:18420"/>
    </cofactor>
</comment>
<keyword evidence="6 11" id="KW-0413">Isomerase</keyword>
<dbReference type="Gene3D" id="3.40.120.10">
    <property type="entry name" value="Alpha-D-Glucose-1,6-Bisphosphate, subunit A, domain 3"/>
    <property type="match status" value="3"/>
</dbReference>
<feature type="compositionally biased region" description="Acidic residues" evidence="7">
    <location>
        <begin position="674"/>
        <end position="684"/>
    </location>
</feature>
<dbReference type="InterPro" id="IPR016055">
    <property type="entry name" value="A-D-PHexomutase_a/b/a-I/II/III"/>
</dbReference>
<evidence type="ECO:0000256" key="2">
    <source>
        <dbReference type="ARBA" id="ARBA00010231"/>
    </source>
</evidence>
<dbReference type="Proteomes" id="UP001556709">
    <property type="component" value="Unassembled WGS sequence"/>
</dbReference>
<evidence type="ECO:0000256" key="7">
    <source>
        <dbReference type="SAM" id="MobiDB-lite"/>
    </source>
</evidence>
<evidence type="ECO:0000256" key="5">
    <source>
        <dbReference type="ARBA" id="ARBA00022842"/>
    </source>
</evidence>
<proteinExistence type="inferred from homology"/>
<dbReference type="PANTHER" id="PTHR45745">
    <property type="entry name" value="PHOSPHOMANNOMUTASE 45A"/>
    <property type="match status" value="1"/>
</dbReference>
<evidence type="ECO:0000256" key="3">
    <source>
        <dbReference type="ARBA" id="ARBA00022553"/>
    </source>
</evidence>
<dbReference type="GO" id="GO:0016853">
    <property type="term" value="F:isomerase activity"/>
    <property type="evidence" value="ECO:0007669"/>
    <property type="project" value="UniProtKB-KW"/>
</dbReference>
<keyword evidence="4" id="KW-0479">Metal-binding</keyword>
<feature type="domain" description="Alpha-D-phosphohexomutase alpha/beta/alpha" evidence="9">
    <location>
        <begin position="310"/>
        <end position="399"/>
    </location>
</feature>
<feature type="region of interest" description="Disordered" evidence="7">
    <location>
        <begin position="667"/>
        <end position="714"/>
    </location>
</feature>
<keyword evidence="5" id="KW-0460">Magnesium</keyword>
<dbReference type="CDD" id="cd05799">
    <property type="entry name" value="PGM2"/>
    <property type="match status" value="1"/>
</dbReference>
<dbReference type="Pfam" id="PF02878">
    <property type="entry name" value="PGM_PMM_I"/>
    <property type="match status" value="1"/>
</dbReference>
<evidence type="ECO:0000259" key="10">
    <source>
        <dbReference type="Pfam" id="PF02880"/>
    </source>
</evidence>
<feature type="domain" description="Alpha-D-phosphohexomutase alpha/beta/alpha" evidence="10">
    <location>
        <begin position="409"/>
        <end position="540"/>
    </location>
</feature>
<dbReference type="InterPro" id="IPR036900">
    <property type="entry name" value="A-D-PHexomutase_C_sf"/>
</dbReference>
<dbReference type="Pfam" id="PF02879">
    <property type="entry name" value="PGM_PMM_II"/>
    <property type="match status" value="1"/>
</dbReference>
<evidence type="ECO:0000259" key="9">
    <source>
        <dbReference type="Pfam" id="PF02879"/>
    </source>
</evidence>
<sequence length="738" mass="77362">MGKRTDGIARLLQRARAWRDADSDPDTRSQLARLIARAEAATLVDAPANAESAAPAEAPASAEAAASADGALDALRDCFDPPLSFGTAGLRGLAGPGPAHMNALLIQRVTAVIADVLIAEVPDAVRRGVVIGYDARHGSQALAEAAARTVAGAGIGVHTFDGYSPTPLAAFATLELEAAAGLVLTASHNPPEYLGYKVYWSNAAQLVSPLDERIARALAALPLDARLPTATPEQPGDAPYWQVHGDALRRRYLEAIARPRRTIPEPQKVIPRPQKTIPRSGEGAATATDPSGSETSAGPVASSGSAASAGPAPLRIAYSAMHGVGGELLKTALANQGDIELHEVADQAAPDGDFPTVNFPNPEEPGALDRLTRLAAMVEADLALATDPDADRLAVAIPDAAGDWQVLMGDQIGALMADYLLACRAADAERGGASPAAGAMPAGFVVNTVVSSRLLGRIAEHYGVGFEQTLTGFKWIWHRALQREAAGEQLIFAYEDAIGFCPTRRVRDKDGIAAAVVMAELARDTLASGRSLHQRLMGLYARLGVAVNRQVSLKLEGADAHERMTRQLAGLRACPPASLDGLPVRRVFDYAGAESFQPGEAEPADAESPQAKQIPSGSRRERLDAEPIALPNTDLIQLAFDECLVSIRPSGTEPKLKVYLEYLGDPGQIGAPDQADEPGQGDESDQIHEAARSGEPAQIGGVDMAGEAKEHAVSEQIRAADRRLQSLAAAVESLLTGD</sequence>
<name>A0ABV3TEA8_9GAMM</name>
<feature type="region of interest" description="Disordered" evidence="7">
    <location>
        <begin position="260"/>
        <end position="308"/>
    </location>
</feature>
<evidence type="ECO:0000256" key="6">
    <source>
        <dbReference type="ARBA" id="ARBA00023235"/>
    </source>
</evidence>
<feature type="compositionally biased region" description="Low complexity" evidence="7">
    <location>
        <begin position="296"/>
        <end position="308"/>
    </location>
</feature>
<reference evidence="11 12" key="1">
    <citation type="submission" date="2024-02" db="EMBL/GenBank/DDBJ databases">
        <title>New especies of Spiribacter isolated from saline water.</title>
        <authorList>
            <person name="Leon M.J."/>
            <person name="De La Haba R."/>
            <person name="Sanchez-Porro C."/>
            <person name="Ventosa A."/>
        </authorList>
    </citation>
    <scope>NUCLEOTIDE SEQUENCE [LARGE SCALE GENOMIC DNA]</scope>
    <source>
        <strain evidence="12">ag22IC6-390</strain>
    </source>
</reference>
<dbReference type="InterPro" id="IPR005846">
    <property type="entry name" value="A-D-PHexomutase_a/b/a-III"/>
</dbReference>
<evidence type="ECO:0000313" key="12">
    <source>
        <dbReference type="Proteomes" id="UP001556709"/>
    </source>
</evidence>
<dbReference type="EMBL" id="JBAKFM010000003">
    <property type="protein sequence ID" value="MEX0469420.1"/>
    <property type="molecule type" value="Genomic_DNA"/>
</dbReference>
<evidence type="ECO:0000256" key="4">
    <source>
        <dbReference type="ARBA" id="ARBA00022723"/>
    </source>
</evidence>
<keyword evidence="3" id="KW-0597">Phosphoprotein</keyword>
<dbReference type="Gene3D" id="3.30.310.50">
    <property type="entry name" value="Alpha-D-phosphohexomutase, C-terminal domain"/>
    <property type="match status" value="1"/>
</dbReference>
<dbReference type="InterPro" id="IPR016066">
    <property type="entry name" value="A-D-PHexomutase_CS"/>
</dbReference>
<dbReference type="PROSITE" id="PS00710">
    <property type="entry name" value="PGM_PMM"/>
    <property type="match status" value="1"/>
</dbReference>
<dbReference type="InterPro" id="IPR005844">
    <property type="entry name" value="A-D-PHexomutase_a/b/a-I"/>
</dbReference>
<dbReference type="RefSeq" id="WP_367959265.1">
    <property type="nucleotide sequence ID" value="NZ_JBAKFK010000003.1"/>
</dbReference>
<dbReference type="InterPro" id="IPR005845">
    <property type="entry name" value="A-D-PHexomutase_a/b/a-II"/>
</dbReference>
<evidence type="ECO:0000259" key="8">
    <source>
        <dbReference type="Pfam" id="PF02878"/>
    </source>
</evidence>
<accession>A0ABV3TEA8</accession>
<dbReference type="InterPro" id="IPR005841">
    <property type="entry name" value="Alpha-D-phosphohexomutase_SF"/>
</dbReference>
<evidence type="ECO:0000256" key="1">
    <source>
        <dbReference type="ARBA" id="ARBA00001946"/>
    </source>
</evidence>
<dbReference type="EC" id="5.4.2.-" evidence="11"/>
<comment type="similarity">
    <text evidence="2">Belongs to the phosphohexose mutase family.</text>
</comment>
<organism evidence="11 12">
    <name type="scientific">Spiribacter pallidus</name>
    <dbReference type="NCBI Taxonomy" id="1987936"/>
    <lineage>
        <taxon>Bacteria</taxon>
        <taxon>Pseudomonadati</taxon>
        <taxon>Pseudomonadota</taxon>
        <taxon>Gammaproteobacteria</taxon>
        <taxon>Chromatiales</taxon>
        <taxon>Ectothiorhodospiraceae</taxon>
        <taxon>Spiribacter</taxon>
    </lineage>
</organism>
<feature type="region of interest" description="Disordered" evidence="7">
    <location>
        <begin position="597"/>
        <end position="622"/>
    </location>
</feature>
<dbReference type="PRINTS" id="PR00509">
    <property type="entry name" value="PGMPMM"/>
</dbReference>
<feature type="domain" description="Alpha-D-phosphohexomutase alpha/beta/alpha" evidence="8">
    <location>
        <begin position="84"/>
        <end position="219"/>
    </location>
</feature>
<protein>
    <submittedName>
        <fullName evidence="11">Phospho-sugar mutase</fullName>
        <ecNumber evidence="11">5.4.2.-</ecNumber>
    </submittedName>
</protein>
<dbReference type="SUPFAM" id="SSF53738">
    <property type="entry name" value="Phosphoglucomutase, first 3 domains"/>
    <property type="match status" value="3"/>
</dbReference>
<dbReference type="PANTHER" id="PTHR45745:SF1">
    <property type="entry name" value="PHOSPHOGLUCOMUTASE 2B-RELATED"/>
    <property type="match status" value="1"/>
</dbReference>
<dbReference type="Pfam" id="PF02880">
    <property type="entry name" value="PGM_PMM_III"/>
    <property type="match status" value="1"/>
</dbReference>
<keyword evidence="12" id="KW-1185">Reference proteome</keyword>